<keyword evidence="2" id="KW-0378">Hydrolase</keyword>
<dbReference type="InterPro" id="IPR029058">
    <property type="entry name" value="AB_hydrolase_fold"/>
</dbReference>
<dbReference type="RefSeq" id="XP_030997313.1">
    <property type="nucleotide sequence ID" value="XM_031138696.1"/>
</dbReference>
<keyword evidence="5" id="KW-1185">Reference proteome</keyword>
<dbReference type="GeneID" id="41971747"/>
<dbReference type="PROSITE" id="PS01173">
    <property type="entry name" value="LIPASE_GDXG_HIS"/>
    <property type="match status" value="1"/>
</dbReference>
<dbReference type="InterPro" id="IPR050300">
    <property type="entry name" value="GDXG_lipolytic_enzyme"/>
</dbReference>
<sequence>MADPSRPVHQPIQPHVRPLLDPEYVAFHDKYFQYLVPDDTKPWDGSARLKNPHLPATESEPVPVGNVRDIKVNDNYTVRVFTPDGPKPAAGWPVFLWFHGGGWAVGDLAANNDVCALVCQRARCVVVSVAYRLAPEHPYPAAFEDAVDALRWVRSEAGSAALGGTDPGRVAVGGTSAGGQLAASLSIAAACGEIEPPARLAFQLLVVPVVDSTATVETAWAANRDAPWLTPARMTWYRRMYLPDEGRAREWQVSPNFASRELLAGSPRTWIAVAEQDILAPEAEGYAAQLAEAWAERGVEDVEVVTKIYQGSCHPMLTLNGMSKAPPLRFYNGETDLTW</sequence>
<dbReference type="Proteomes" id="UP000319257">
    <property type="component" value="Unassembled WGS sequence"/>
</dbReference>
<protein>
    <recommendedName>
        <fullName evidence="3">Alpha/beta hydrolase fold-3 domain-containing protein</fullName>
    </recommendedName>
</protein>
<name>A0A507B044_9PEZI</name>
<feature type="domain" description="Alpha/beta hydrolase fold-3" evidence="3">
    <location>
        <begin position="96"/>
        <end position="314"/>
    </location>
</feature>
<evidence type="ECO:0000259" key="3">
    <source>
        <dbReference type="Pfam" id="PF07859"/>
    </source>
</evidence>
<dbReference type="InterPro" id="IPR013094">
    <property type="entry name" value="AB_hydrolase_3"/>
</dbReference>
<dbReference type="PANTHER" id="PTHR48081:SF8">
    <property type="entry name" value="ALPHA_BETA HYDROLASE FOLD-3 DOMAIN-CONTAINING PROTEIN-RELATED"/>
    <property type="match status" value="1"/>
</dbReference>
<dbReference type="InterPro" id="IPR002168">
    <property type="entry name" value="Lipase_GDXG_HIS_AS"/>
</dbReference>
<dbReference type="GO" id="GO:0016787">
    <property type="term" value="F:hydrolase activity"/>
    <property type="evidence" value="ECO:0007669"/>
    <property type="project" value="UniProtKB-KW"/>
</dbReference>
<dbReference type="Gene3D" id="3.40.50.1820">
    <property type="entry name" value="alpha/beta hydrolase"/>
    <property type="match status" value="1"/>
</dbReference>
<dbReference type="AlphaFoldDB" id="A0A507B044"/>
<dbReference type="OrthoDB" id="408631at2759"/>
<dbReference type="SUPFAM" id="SSF53474">
    <property type="entry name" value="alpha/beta-Hydrolases"/>
    <property type="match status" value="1"/>
</dbReference>
<dbReference type="Pfam" id="PF07859">
    <property type="entry name" value="Abhydrolase_3"/>
    <property type="match status" value="1"/>
</dbReference>
<evidence type="ECO:0000256" key="2">
    <source>
        <dbReference type="ARBA" id="ARBA00022801"/>
    </source>
</evidence>
<gene>
    <name evidence="4" type="ORF">E0L32_004300</name>
</gene>
<evidence type="ECO:0000256" key="1">
    <source>
        <dbReference type="ARBA" id="ARBA00010515"/>
    </source>
</evidence>
<dbReference type="STRING" id="1093900.A0A507B044"/>
<comment type="similarity">
    <text evidence="1">Belongs to the 'GDXG' lipolytic enzyme family.</text>
</comment>
<evidence type="ECO:0000313" key="5">
    <source>
        <dbReference type="Proteomes" id="UP000319257"/>
    </source>
</evidence>
<organism evidence="4 5">
    <name type="scientific">Thyridium curvatum</name>
    <dbReference type="NCBI Taxonomy" id="1093900"/>
    <lineage>
        <taxon>Eukaryota</taxon>
        <taxon>Fungi</taxon>
        <taxon>Dikarya</taxon>
        <taxon>Ascomycota</taxon>
        <taxon>Pezizomycotina</taxon>
        <taxon>Sordariomycetes</taxon>
        <taxon>Sordariomycetidae</taxon>
        <taxon>Thyridiales</taxon>
        <taxon>Thyridiaceae</taxon>
        <taxon>Thyridium</taxon>
    </lineage>
</organism>
<dbReference type="InParanoid" id="A0A507B044"/>
<accession>A0A507B044</accession>
<proteinExistence type="inferred from homology"/>
<dbReference type="PANTHER" id="PTHR48081">
    <property type="entry name" value="AB HYDROLASE SUPERFAMILY PROTEIN C4A8.06C"/>
    <property type="match status" value="1"/>
</dbReference>
<evidence type="ECO:0000313" key="4">
    <source>
        <dbReference type="EMBL" id="TPX15602.1"/>
    </source>
</evidence>
<dbReference type="EMBL" id="SKBQ01000020">
    <property type="protein sequence ID" value="TPX15602.1"/>
    <property type="molecule type" value="Genomic_DNA"/>
</dbReference>
<reference evidence="4 5" key="1">
    <citation type="submission" date="2019-06" db="EMBL/GenBank/DDBJ databases">
        <title>Draft genome sequence of the filamentous fungus Phialemoniopsis curvata isolated from diesel fuel.</title>
        <authorList>
            <person name="Varaljay V.A."/>
            <person name="Lyon W.J."/>
            <person name="Crouch A.L."/>
            <person name="Drake C.E."/>
            <person name="Hollomon J.M."/>
            <person name="Nadeau L.J."/>
            <person name="Nunn H.S."/>
            <person name="Stevenson B.S."/>
            <person name="Bojanowski C.L."/>
            <person name="Crookes-Goodson W.J."/>
        </authorList>
    </citation>
    <scope>NUCLEOTIDE SEQUENCE [LARGE SCALE GENOMIC DNA]</scope>
    <source>
        <strain evidence="4 5">D216</strain>
    </source>
</reference>
<comment type="caution">
    <text evidence="4">The sequence shown here is derived from an EMBL/GenBank/DDBJ whole genome shotgun (WGS) entry which is preliminary data.</text>
</comment>